<accession>A0AAV7ELG4</accession>
<dbReference type="Proteomes" id="UP000825729">
    <property type="component" value="Unassembled WGS sequence"/>
</dbReference>
<evidence type="ECO:0000256" key="1">
    <source>
        <dbReference type="SAM" id="MobiDB-lite"/>
    </source>
</evidence>
<protein>
    <submittedName>
        <fullName evidence="2">Uncharacterized protein</fullName>
    </submittedName>
</protein>
<reference evidence="2 3" key="1">
    <citation type="submission" date="2021-07" db="EMBL/GenBank/DDBJ databases">
        <title>The Aristolochia fimbriata genome: insights into angiosperm evolution, floral development and chemical biosynthesis.</title>
        <authorList>
            <person name="Jiao Y."/>
        </authorList>
    </citation>
    <scope>NUCLEOTIDE SEQUENCE [LARGE SCALE GENOMIC DNA]</scope>
    <source>
        <strain evidence="2">IBCAS-2021</strain>
        <tissue evidence="2">Leaf</tissue>
    </source>
</reference>
<evidence type="ECO:0000313" key="3">
    <source>
        <dbReference type="Proteomes" id="UP000825729"/>
    </source>
</evidence>
<comment type="caution">
    <text evidence="2">The sequence shown here is derived from an EMBL/GenBank/DDBJ whole genome shotgun (WGS) entry which is preliminary data.</text>
</comment>
<evidence type="ECO:0000313" key="2">
    <source>
        <dbReference type="EMBL" id="KAG9449662.1"/>
    </source>
</evidence>
<sequence>MLVASSGWTGYGIPDKRVSRTITKQYAKVCEVLNGKALPTRKSSEETSEGRSQPFIYSEKRQKDVASARDCEHFVRPCKVKSSLLRSVTWDIWTDDTLVKNSETTKSRSSGREQSFLTDPKK</sequence>
<feature type="region of interest" description="Disordered" evidence="1">
    <location>
        <begin position="39"/>
        <end position="59"/>
    </location>
</feature>
<dbReference type="AlphaFoldDB" id="A0AAV7ELG4"/>
<organism evidence="2 3">
    <name type="scientific">Aristolochia fimbriata</name>
    <name type="common">White veined hardy Dutchman's pipe vine</name>
    <dbReference type="NCBI Taxonomy" id="158543"/>
    <lineage>
        <taxon>Eukaryota</taxon>
        <taxon>Viridiplantae</taxon>
        <taxon>Streptophyta</taxon>
        <taxon>Embryophyta</taxon>
        <taxon>Tracheophyta</taxon>
        <taxon>Spermatophyta</taxon>
        <taxon>Magnoliopsida</taxon>
        <taxon>Magnoliidae</taxon>
        <taxon>Piperales</taxon>
        <taxon>Aristolochiaceae</taxon>
        <taxon>Aristolochia</taxon>
    </lineage>
</organism>
<keyword evidence="3" id="KW-1185">Reference proteome</keyword>
<name>A0AAV7ELG4_ARIFI</name>
<feature type="region of interest" description="Disordered" evidence="1">
    <location>
        <begin position="101"/>
        <end position="122"/>
    </location>
</feature>
<proteinExistence type="predicted"/>
<dbReference type="EMBL" id="JAINDJ010000004">
    <property type="protein sequence ID" value="KAG9449662.1"/>
    <property type="molecule type" value="Genomic_DNA"/>
</dbReference>
<gene>
    <name evidence="2" type="ORF">H6P81_009627</name>
</gene>